<dbReference type="KEGG" id="aaf:AURANDRAFT_67402"/>
<dbReference type="Proteomes" id="UP000002729">
    <property type="component" value="Unassembled WGS sequence"/>
</dbReference>
<evidence type="ECO:0000313" key="2">
    <source>
        <dbReference type="Proteomes" id="UP000002729"/>
    </source>
</evidence>
<keyword evidence="2" id="KW-1185">Reference proteome</keyword>
<name>F0YL09_AURAN</name>
<gene>
    <name evidence="1" type="ORF">AURANDRAFT_67402</name>
</gene>
<dbReference type="EMBL" id="GL833154">
    <property type="protein sequence ID" value="EGB04229.1"/>
    <property type="molecule type" value="Genomic_DNA"/>
</dbReference>
<proteinExistence type="predicted"/>
<dbReference type="InParanoid" id="F0YL09"/>
<evidence type="ECO:0000313" key="1">
    <source>
        <dbReference type="EMBL" id="EGB04229.1"/>
    </source>
</evidence>
<protein>
    <submittedName>
        <fullName evidence="1">Uncharacterized protein</fullName>
    </submittedName>
</protein>
<sequence>MYALARFDPAETADADLLILDETVNDIFTNKEESRNYHPYARIRGAVELLVRRIFQTAAKAPPALLLLSTIVAAPPTDYSNAASNLEQALPILERSHNDLRRPARRTHQRNARIAVLAFMALLSLGKVLRMNFTSKAGNWGQCVSELLYCMTWYQNLKSGPLDYWAQDNTNSTTRHGHFETITNTAA</sequence>
<dbReference type="GeneID" id="20226223"/>
<reference evidence="1 2" key="1">
    <citation type="journal article" date="2011" name="Proc. Natl. Acad. Sci. U.S.A.">
        <title>Niche of harmful alga Aureococcus anophagefferens revealed through ecogenomics.</title>
        <authorList>
            <person name="Gobler C.J."/>
            <person name="Berry D.L."/>
            <person name="Dyhrman S.T."/>
            <person name="Wilhelm S.W."/>
            <person name="Salamov A."/>
            <person name="Lobanov A.V."/>
            <person name="Zhang Y."/>
            <person name="Collier J.L."/>
            <person name="Wurch L.L."/>
            <person name="Kustka A.B."/>
            <person name="Dill B.D."/>
            <person name="Shah M."/>
            <person name="VerBerkmoes N.C."/>
            <person name="Kuo A."/>
            <person name="Terry A."/>
            <person name="Pangilinan J."/>
            <person name="Lindquist E.A."/>
            <person name="Lucas S."/>
            <person name="Paulsen I.T."/>
            <person name="Hattenrath-Lehmann T.K."/>
            <person name="Talmage S.C."/>
            <person name="Walker E.A."/>
            <person name="Koch F."/>
            <person name="Burson A.M."/>
            <person name="Marcoval M.A."/>
            <person name="Tang Y.Z."/>
            <person name="Lecleir G.R."/>
            <person name="Coyne K.J."/>
            <person name="Berg G.M."/>
            <person name="Bertrand E.M."/>
            <person name="Saito M.A."/>
            <person name="Gladyshev V.N."/>
            <person name="Grigoriev I.V."/>
        </authorList>
    </citation>
    <scope>NUCLEOTIDE SEQUENCE [LARGE SCALE GENOMIC DNA]</scope>
    <source>
        <strain evidence="2">CCMP 1984</strain>
    </source>
</reference>
<organism evidence="2">
    <name type="scientific">Aureococcus anophagefferens</name>
    <name type="common">Harmful bloom alga</name>
    <dbReference type="NCBI Taxonomy" id="44056"/>
    <lineage>
        <taxon>Eukaryota</taxon>
        <taxon>Sar</taxon>
        <taxon>Stramenopiles</taxon>
        <taxon>Ochrophyta</taxon>
        <taxon>Pelagophyceae</taxon>
        <taxon>Pelagomonadales</taxon>
        <taxon>Pelagomonadaceae</taxon>
        <taxon>Aureococcus</taxon>
    </lineage>
</organism>
<dbReference type="AlphaFoldDB" id="F0YL09"/>
<accession>F0YL09</accession>
<dbReference type="RefSeq" id="XP_009041080.1">
    <property type="nucleotide sequence ID" value="XM_009042832.1"/>
</dbReference>